<protein>
    <recommendedName>
        <fullName evidence="1">RNA polymerase sigma factor 54 DNA-binding domain-containing protein</fullName>
    </recommendedName>
</protein>
<dbReference type="GO" id="GO:0016987">
    <property type="term" value="F:sigma factor activity"/>
    <property type="evidence" value="ECO:0007669"/>
    <property type="project" value="InterPro"/>
</dbReference>
<gene>
    <name evidence="2" type="ORF">S06H3_06550</name>
</gene>
<sequence length="61" mass="7251">TDKRIIFDKIKEIVENEDKSSPLSDTQIAKKLSRQGIIISRRTISKYRDIIRIPAHQFRRK</sequence>
<proteinExistence type="predicted"/>
<dbReference type="Pfam" id="PF04552">
    <property type="entry name" value="Sigma54_DBD"/>
    <property type="match status" value="1"/>
</dbReference>
<accession>X1KIQ2</accession>
<dbReference type="AlphaFoldDB" id="X1KIQ2"/>
<dbReference type="EMBL" id="BARV01002559">
    <property type="protein sequence ID" value="GAH93475.1"/>
    <property type="molecule type" value="Genomic_DNA"/>
</dbReference>
<name>X1KIQ2_9ZZZZ</name>
<organism evidence="2">
    <name type="scientific">marine sediment metagenome</name>
    <dbReference type="NCBI Taxonomy" id="412755"/>
    <lineage>
        <taxon>unclassified sequences</taxon>
        <taxon>metagenomes</taxon>
        <taxon>ecological metagenomes</taxon>
    </lineage>
</organism>
<dbReference type="PANTHER" id="PTHR32248:SF4">
    <property type="entry name" value="RNA POLYMERASE SIGMA-54 FACTOR"/>
    <property type="match status" value="1"/>
</dbReference>
<evidence type="ECO:0000259" key="1">
    <source>
        <dbReference type="Pfam" id="PF04552"/>
    </source>
</evidence>
<reference evidence="2" key="1">
    <citation type="journal article" date="2014" name="Front. Microbiol.">
        <title>High frequency of phylogenetically diverse reductive dehalogenase-homologous genes in deep subseafloor sedimentary metagenomes.</title>
        <authorList>
            <person name="Kawai M."/>
            <person name="Futagami T."/>
            <person name="Toyoda A."/>
            <person name="Takaki Y."/>
            <person name="Nishi S."/>
            <person name="Hori S."/>
            <person name="Arai W."/>
            <person name="Tsubouchi T."/>
            <person name="Morono Y."/>
            <person name="Uchiyama I."/>
            <person name="Ito T."/>
            <person name="Fujiyama A."/>
            <person name="Inagaki F."/>
            <person name="Takami H."/>
        </authorList>
    </citation>
    <scope>NUCLEOTIDE SEQUENCE</scope>
    <source>
        <strain evidence="2">Expedition CK06-06</strain>
    </source>
</reference>
<dbReference type="InterPro" id="IPR007634">
    <property type="entry name" value="RNA_pol_sigma_54_DNA-bd"/>
</dbReference>
<dbReference type="PANTHER" id="PTHR32248">
    <property type="entry name" value="RNA POLYMERASE SIGMA-54 FACTOR"/>
    <property type="match status" value="1"/>
</dbReference>
<dbReference type="InterPro" id="IPR000394">
    <property type="entry name" value="RNA_pol_sigma_54"/>
</dbReference>
<dbReference type="Gene3D" id="1.10.10.60">
    <property type="entry name" value="Homeodomain-like"/>
    <property type="match status" value="1"/>
</dbReference>
<feature type="non-terminal residue" evidence="2">
    <location>
        <position position="1"/>
    </location>
</feature>
<feature type="domain" description="RNA polymerase sigma factor 54 DNA-binding" evidence="1">
    <location>
        <begin position="4"/>
        <end position="60"/>
    </location>
</feature>
<evidence type="ECO:0000313" key="2">
    <source>
        <dbReference type="EMBL" id="GAH93475.1"/>
    </source>
</evidence>
<comment type="caution">
    <text evidence="2">The sequence shown here is derived from an EMBL/GenBank/DDBJ whole genome shotgun (WGS) entry which is preliminary data.</text>
</comment>
<dbReference type="GO" id="GO:0001216">
    <property type="term" value="F:DNA-binding transcription activator activity"/>
    <property type="evidence" value="ECO:0007669"/>
    <property type="project" value="InterPro"/>
</dbReference>